<proteinExistence type="predicted"/>
<comment type="caution">
    <text evidence="1">The sequence shown here is derived from an EMBL/GenBank/DDBJ whole genome shotgun (WGS) entry which is preliminary data.</text>
</comment>
<accession>A0A8B2NSP3</accession>
<organism evidence="1 2">
    <name type="scientific">Acuticoccus sediminis</name>
    <dbReference type="NCBI Taxonomy" id="2184697"/>
    <lineage>
        <taxon>Bacteria</taxon>
        <taxon>Pseudomonadati</taxon>
        <taxon>Pseudomonadota</taxon>
        <taxon>Alphaproteobacteria</taxon>
        <taxon>Hyphomicrobiales</taxon>
        <taxon>Amorphaceae</taxon>
        <taxon>Acuticoccus</taxon>
    </lineage>
</organism>
<evidence type="ECO:0000313" key="1">
    <source>
        <dbReference type="EMBL" id="RAI00474.1"/>
    </source>
</evidence>
<keyword evidence="2" id="KW-1185">Reference proteome</keyword>
<evidence type="ECO:0000313" key="2">
    <source>
        <dbReference type="Proteomes" id="UP000249590"/>
    </source>
</evidence>
<dbReference type="EMBL" id="QHHQ01000003">
    <property type="protein sequence ID" value="RAI00474.1"/>
    <property type="molecule type" value="Genomic_DNA"/>
</dbReference>
<reference evidence="1 2" key="1">
    <citation type="submission" date="2018-05" db="EMBL/GenBank/DDBJ databases">
        <title>Acuticoccus sediminis sp. nov., isolated from deep-sea sediment of Indian Ocean.</title>
        <authorList>
            <person name="Liu X."/>
            <person name="Lai Q."/>
            <person name="Du Y."/>
            <person name="Sun F."/>
            <person name="Zhang X."/>
            <person name="Wang S."/>
            <person name="Shao Z."/>
        </authorList>
    </citation>
    <scope>NUCLEOTIDE SEQUENCE [LARGE SCALE GENOMIC DNA]</scope>
    <source>
        <strain evidence="1 2">PTG4-2</strain>
    </source>
</reference>
<gene>
    <name evidence="1" type="ORF">DLJ53_14495</name>
</gene>
<name>A0A8B2NSP3_9HYPH</name>
<dbReference type="AlphaFoldDB" id="A0A8B2NSP3"/>
<sequence>MTSTVGNLARHVELASNVMSGDAHIADPTVMTTAKRNTDRIESSSVVTHVEVVGGGKRQRIVLLDPEGREVFTHDPEANTTIIAKDVVIPSITVRDSKDDIAELRVVTAAAPIEAPAELRQALAENAARPDLFYRDDL</sequence>
<protein>
    <submittedName>
        <fullName evidence="1">Uncharacterized protein</fullName>
    </submittedName>
</protein>
<dbReference type="Proteomes" id="UP000249590">
    <property type="component" value="Unassembled WGS sequence"/>
</dbReference>